<dbReference type="RefSeq" id="WP_305174308.1">
    <property type="nucleotide sequence ID" value="NZ_JAUUDS010000010.1"/>
</dbReference>
<protein>
    <submittedName>
        <fullName evidence="3">DMT family transporter</fullName>
    </submittedName>
</protein>
<feature type="transmembrane region" description="Helical" evidence="1">
    <location>
        <begin position="64"/>
        <end position="81"/>
    </location>
</feature>
<sequence length="94" mass="9939">MAVPPPANAWPKLVIAAALATGSLSLLAWAYAHADTGYLAASEYTSFVYAALLGWMVFGERLSPWTVAGTMVIVTACLYSARRRPAAVAQPEVP</sequence>
<keyword evidence="1" id="KW-0472">Membrane</keyword>
<dbReference type="Gene3D" id="1.10.3730.20">
    <property type="match status" value="1"/>
</dbReference>
<reference evidence="3 4" key="1">
    <citation type="submission" date="2023-07" db="EMBL/GenBank/DDBJ databases">
        <authorList>
            <person name="Kim M.K."/>
        </authorList>
    </citation>
    <scope>NUCLEOTIDE SEQUENCE [LARGE SCALE GENOMIC DNA]</scope>
    <source>
        <strain evidence="3 4">KR1UV-12</strain>
    </source>
</reference>
<feature type="transmembrane region" description="Helical" evidence="1">
    <location>
        <begin position="13"/>
        <end position="31"/>
    </location>
</feature>
<gene>
    <name evidence="3" type="ORF">Q5H91_15175</name>
</gene>
<dbReference type="Proteomes" id="UP001230685">
    <property type="component" value="Unassembled WGS sequence"/>
</dbReference>
<dbReference type="SUPFAM" id="SSF103481">
    <property type="entry name" value="Multidrug resistance efflux transporter EmrE"/>
    <property type="match status" value="1"/>
</dbReference>
<name>A0ABT9ENN6_9SPHN</name>
<keyword evidence="1" id="KW-0812">Transmembrane</keyword>
<accession>A0ABT9ENN6</accession>
<evidence type="ECO:0000313" key="3">
    <source>
        <dbReference type="EMBL" id="MDP1028564.1"/>
    </source>
</evidence>
<dbReference type="InterPro" id="IPR000620">
    <property type="entry name" value="EamA_dom"/>
</dbReference>
<keyword evidence="1" id="KW-1133">Transmembrane helix</keyword>
<dbReference type="EMBL" id="JAUUDS010000010">
    <property type="protein sequence ID" value="MDP1028564.1"/>
    <property type="molecule type" value="Genomic_DNA"/>
</dbReference>
<feature type="domain" description="EamA" evidence="2">
    <location>
        <begin position="6"/>
        <end position="79"/>
    </location>
</feature>
<feature type="transmembrane region" description="Helical" evidence="1">
    <location>
        <begin position="38"/>
        <end position="58"/>
    </location>
</feature>
<evidence type="ECO:0000256" key="1">
    <source>
        <dbReference type="SAM" id="Phobius"/>
    </source>
</evidence>
<keyword evidence="4" id="KW-1185">Reference proteome</keyword>
<evidence type="ECO:0000313" key="4">
    <source>
        <dbReference type="Proteomes" id="UP001230685"/>
    </source>
</evidence>
<proteinExistence type="predicted"/>
<evidence type="ECO:0000259" key="2">
    <source>
        <dbReference type="Pfam" id="PF00892"/>
    </source>
</evidence>
<dbReference type="InterPro" id="IPR037185">
    <property type="entry name" value="EmrE-like"/>
</dbReference>
<organism evidence="3 4">
    <name type="scientific">Sphingomonas aurea</name>
    <dbReference type="NCBI Taxonomy" id="3063994"/>
    <lineage>
        <taxon>Bacteria</taxon>
        <taxon>Pseudomonadati</taxon>
        <taxon>Pseudomonadota</taxon>
        <taxon>Alphaproteobacteria</taxon>
        <taxon>Sphingomonadales</taxon>
        <taxon>Sphingomonadaceae</taxon>
        <taxon>Sphingomonas</taxon>
    </lineage>
</organism>
<dbReference type="Pfam" id="PF00892">
    <property type="entry name" value="EamA"/>
    <property type="match status" value="1"/>
</dbReference>
<comment type="caution">
    <text evidence="3">The sequence shown here is derived from an EMBL/GenBank/DDBJ whole genome shotgun (WGS) entry which is preliminary data.</text>
</comment>